<reference evidence="4" key="2">
    <citation type="submission" date="2025-08" db="UniProtKB">
        <authorList>
            <consortium name="Ensembl"/>
        </authorList>
    </citation>
    <scope>IDENTIFICATION</scope>
    <source>
        <strain evidence="4">Glennie</strain>
    </source>
</reference>
<dbReference type="PROSITE" id="PS50189">
    <property type="entry name" value="NTR"/>
    <property type="match status" value="1"/>
</dbReference>
<dbReference type="Ensembl" id="ENSOANT00000050956.1">
    <property type="protein sequence ID" value="ENSOANP00000038156.1"/>
    <property type="gene ID" value="ENSOANG00000045659.1"/>
</dbReference>
<dbReference type="InParanoid" id="A0A6I8NAV2"/>
<evidence type="ECO:0000256" key="2">
    <source>
        <dbReference type="SAM" id="MobiDB-lite"/>
    </source>
</evidence>
<keyword evidence="5" id="KW-1185">Reference proteome</keyword>
<proteinExistence type="predicted"/>
<dbReference type="Gene3D" id="2.40.50.120">
    <property type="match status" value="1"/>
</dbReference>
<feature type="region of interest" description="Disordered" evidence="2">
    <location>
        <begin position="1"/>
        <end position="230"/>
    </location>
</feature>
<accession>A0A6I8NAV2</accession>
<reference evidence="4" key="3">
    <citation type="submission" date="2025-09" db="UniProtKB">
        <authorList>
            <consortium name="Ensembl"/>
        </authorList>
    </citation>
    <scope>IDENTIFICATION</scope>
    <source>
        <strain evidence="4">Glennie</strain>
    </source>
</reference>
<dbReference type="PANTHER" id="PTHR35967:SF1">
    <property type="entry name" value="UPF0450 PROTEIN C17ORF58"/>
    <property type="match status" value="1"/>
</dbReference>
<dbReference type="GeneTree" id="ENSGT00390000002361"/>
<gene>
    <name evidence="4" type="primary">LOC100079594</name>
</gene>
<name>A0A6I8NAV2_ORNAN</name>
<dbReference type="PANTHER" id="PTHR35967">
    <property type="entry name" value="UPF0450 PROTEIN C17ORF58"/>
    <property type="match status" value="1"/>
</dbReference>
<dbReference type="Bgee" id="ENSOANG00000045659">
    <property type="expression patterns" value="Expressed in liver and 6 other cell types or tissues"/>
</dbReference>
<reference evidence="4 5" key="1">
    <citation type="journal article" date="2008" name="Nature">
        <title>Genome analysis of the platypus reveals unique signatures of evolution.</title>
        <authorList>
            <person name="Warren W.C."/>
            <person name="Hillier L.W."/>
            <person name="Marshall Graves J.A."/>
            <person name="Birney E."/>
            <person name="Ponting C.P."/>
            <person name="Grutzner F."/>
            <person name="Belov K."/>
            <person name="Miller W."/>
            <person name="Clarke L."/>
            <person name="Chinwalla A.T."/>
            <person name="Yang S.P."/>
            <person name="Heger A."/>
            <person name="Locke D.P."/>
            <person name="Miethke P."/>
            <person name="Waters P.D."/>
            <person name="Veyrunes F."/>
            <person name="Fulton L."/>
            <person name="Fulton B."/>
            <person name="Graves T."/>
            <person name="Wallis J."/>
            <person name="Puente X.S."/>
            <person name="Lopez-Otin C."/>
            <person name="Ordonez G.R."/>
            <person name="Eichler E.E."/>
            <person name="Chen L."/>
            <person name="Cheng Z."/>
            <person name="Deakin J.E."/>
            <person name="Alsop A."/>
            <person name="Thompson K."/>
            <person name="Kirby P."/>
            <person name="Papenfuss A.T."/>
            <person name="Wakefield M.J."/>
            <person name="Olender T."/>
            <person name="Lancet D."/>
            <person name="Huttley G.A."/>
            <person name="Smit A.F."/>
            <person name="Pask A."/>
            <person name="Temple-Smith P."/>
            <person name="Batzer M.A."/>
            <person name="Walker J.A."/>
            <person name="Konkel M.K."/>
            <person name="Harris R.S."/>
            <person name="Whittington C.M."/>
            <person name="Wong E.S."/>
            <person name="Gemmell N.J."/>
            <person name="Buschiazzo E."/>
            <person name="Vargas Jentzsch I.M."/>
            <person name="Merkel A."/>
            <person name="Schmitz J."/>
            <person name="Zemann A."/>
            <person name="Churakov G."/>
            <person name="Kriegs J.O."/>
            <person name="Brosius J."/>
            <person name="Murchison E.P."/>
            <person name="Sachidanandam R."/>
            <person name="Smith C."/>
            <person name="Hannon G.J."/>
            <person name="Tsend-Ayush E."/>
            <person name="McMillan D."/>
            <person name="Attenborough R."/>
            <person name="Rens W."/>
            <person name="Ferguson-Smith M."/>
            <person name="Lefevre C.M."/>
            <person name="Sharp J.A."/>
            <person name="Nicholas K.R."/>
            <person name="Ray D.A."/>
            <person name="Kube M."/>
            <person name="Reinhardt R."/>
            <person name="Pringle T.H."/>
            <person name="Taylor J."/>
            <person name="Jones R.C."/>
            <person name="Nixon B."/>
            <person name="Dacheux J.L."/>
            <person name="Niwa H."/>
            <person name="Sekita Y."/>
            <person name="Huang X."/>
            <person name="Stark A."/>
            <person name="Kheradpour P."/>
            <person name="Kellis M."/>
            <person name="Flicek P."/>
            <person name="Chen Y."/>
            <person name="Webber C."/>
            <person name="Hardison R."/>
            <person name="Nelson J."/>
            <person name="Hallsworth-Pepin K."/>
            <person name="Delehaunty K."/>
            <person name="Markovic C."/>
            <person name="Minx P."/>
            <person name="Feng Y."/>
            <person name="Kremitzki C."/>
            <person name="Mitreva M."/>
            <person name="Glasscock J."/>
            <person name="Wylie T."/>
            <person name="Wohldmann P."/>
            <person name="Thiru P."/>
            <person name="Nhan M.N."/>
            <person name="Pohl C.S."/>
            <person name="Smith S.M."/>
            <person name="Hou S."/>
            <person name="Nefedov M."/>
            <person name="de Jong P.J."/>
            <person name="Renfree M.B."/>
            <person name="Mardis E.R."/>
            <person name="Wilson R.K."/>
        </authorList>
    </citation>
    <scope>NUCLEOTIDE SEQUENCE [LARGE SCALE GENOMIC DNA]</scope>
    <source>
        <strain evidence="4 5">Glennie</strain>
    </source>
</reference>
<dbReference type="InterPro" id="IPR001134">
    <property type="entry name" value="Netrin_domain"/>
</dbReference>
<dbReference type="SUPFAM" id="SSF50242">
    <property type="entry name" value="TIMP-like"/>
    <property type="match status" value="1"/>
</dbReference>
<feature type="compositionally biased region" description="Low complexity" evidence="2">
    <location>
        <begin position="93"/>
        <end position="104"/>
    </location>
</feature>
<sequence length="401" mass="43402">MSSVKRSRGGGKRGRNGAVLQRRPVLGGRGGVRPSVLPGGREGVSPTKRGGVVRDTGLTPPSHPGPPHPRFSPSPPAASGPVSLGGKAWGLSGPSRAKAPPAAGGAEGNRLAPRSPGPADEGPGSWPWADRRRKGPGPAAEQEREQEQEREREREREQKRSGGGAAAGGAAPSRGRSRPSGPAAAARLQGAPSGVSWARPRSRGPPPHLNRPGRARPHRPADQPKPSWLTNRQPASLLHHFNLLPTDPDNTEKTCEIECWRDRDEREHYCMSEFAVNGIVHDVEMLGKGIQLVTLLVNNDGLYKLSRLYITPDDFFFRVNILAVDSSSCTKPCPDFKLGSRYIVMGQIYHKRRQLPTALLQVLRGRLRPGDGLLKSSGGYVKRFNRKRDGKVQSAVHTKCR</sequence>
<feature type="compositionally biased region" description="Low complexity" evidence="2">
    <location>
        <begin position="19"/>
        <end position="39"/>
    </location>
</feature>
<feature type="compositionally biased region" description="Basic and acidic residues" evidence="2">
    <location>
        <begin position="141"/>
        <end position="160"/>
    </location>
</feature>
<evidence type="ECO:0000259" key="3">
    <source>
        <dbReference type="PROSITE" id="PS50189"/>
    </source>
</evidence>
<feature type="compositionally biased region" description="Low complexity" evidence="2">
    <location>
        <begin position="168"/>
        <end position="187"/>
    </location>
</feature>
<feature type="compositionally biased region" description="Pro residues" evidence="2">
    <location>
        <begin position="61"/>
        <end position="78"/>
    </location>
</feature>
<dbReference type="Proteomes" id="UP000002279">
    <property type="component" value="Chromosome 15"/>
</dbReference>
<evidence type="ECO:0000313" key="5">
    <source>
        <dbReference type="Proteomes" id="UP000002279"/>
    </source>
</evidence>
<dbReference type="FunCoup" id="A0A6I8NAV2">
    <property type="interactions" value="15"/>
</dbReference>
<feature type="compositionally biased region" description="Basic residues" evidence="2">
    <location>
        <begin position="1"/>
        <end position="15"/>
    </location>
</feature>
<organism evidence="4 5">
    <name type="scientific">Ornithorhynchus anatinus</name>
    <name type="common">Duckbill platypus</name>
    <dbReference type="NCBI Taxonomy" id="9258"/>
    <lineage>
        <taxon>Eukaryota</taxon>
        <taxon>Metazoa</taxon>
        <taxon>Chordata</taxon>
        <taxon>Craniata</taxon>
        <taxon>Vertebrata</taxon>
        <taxon>Euteleostomi</taxon>
        <taxon>Mammalia</taxon>
        <taxon>Monotremata</taxon>
        <taxon>Ornithorhynchidae</taxon>
        <taxon>Ornithorhynchus</taxon>
    </lineage>
</organism>
<feature type="domain" description="NTR" evidence="3">
    <location>
        <begin position="255"/>
        <end position="400"/>
    </location>
</feature>
<dbReference type="InterPro" id="IPR008993">
    <property type="entry name" value="TIMP-like_OB-fold"/>
</dbReference>
<keyword evidence="1" id="KW-1015">Disulfide bond</keyword>
<dbReference type="AlphaFoldDB" id="A0A6I8NAV2"/>
<protein>
    <recommendedName>
        <fullName evidence="3">NTR domain-containing protein</fullName>
    </recommendedName>
</protein>
<evidence type="ECO:0000256" key="1">
    <source>
        <dbReference type="ARBA" id="ARBA00023157"/>
    </source>
</evidence>
<evidence type="ECO:0000313" key="4">
    <source>
        <dbReference type="Ensembl" id="ENSOANP00000038156.1"/>
    </source>
</evidence>